<evidence type="ECO:0000313" key="3">
    <source>
        <dbReference type="Proteomes" id="UP000252189"/>
    </source>
</evidence>
<reference evidence="2 3" key="1">
    <citation type="submission" date="2018-07" db="EMBL/GenBank/DDBJ databases">
        <title>Genome sequences of Haloplanus salinus JCM 18368T.</title>
        <authorList>
            <person name="Kim Y.B."/>
            <person name="Roh S.W."/>
        </authorList>
    </citation>
    <scope>NUCLEOTIDE SEQUENCE [LARGE SCALE GENOMIC DNA]</scope>
    <source>
        <strain evidence="2 3">JCM 18368</strain>
    </source>
</reference>
<name>A0A368N4N0_9EURY</name>
<feature type="transmembrane region" description="Helical" evidence="1">
    <location>
        <begin position="42"/>
        <end position="62"/>
    </location>
</feature>
<proteinExistence type="predicted"/>
<dbReference type="EMBL" id="QPHM01000003">
    <property type="protein sequence ID" value="RCU44475.1"/>
    <property type="molecule type" value="Genomic_DNA"/>
</dbReference>
<accession>A0A368N4N0</accession>
<evidence type="ECO:0000256" key="1">
    <source>
        <dbReference type="SAM" id="Phobius"/>
    </source>
</evidence>
<organism evidence="2 3">
    <name type="scientific">Haloplanus salinus</name>
    <dbReference type="NCBI Taxonomy" id="1126245"/>
    <lineage>
        <taxon>Archaea</taxon>
        <taxon>Methanobacteriati</taxon>
        <taxon>Methanobacteriota</taxon>
        <taxon>Stenosarchaea group</taxon>
        <taxon>Halobacteria</taxon>
        <taxon>Halobacteriales</taxon>
        <taxon>Haloferacaceae</taxon>
        <taxon>Haloplanus</taxon>
    </lineage>
</organism>
<feature type="transmembrane region" description="Helical" evidence="1">
    <location>
        <begin position="6"/>
        <end position="30"/>
    </location>
</feature>
<dbReference type="AlphaFoldDB" id="A0A368N4N0"/>
<keyword evidence="1" id="KW-0472">Membrane</keyword>
<gene>
    <name evidence="2" type="ORF">DU504_17215</name>
</gene>
<keyword evidence="3" id="KW-1185">Reference proteome</keyword>
<comment type="caution">
    <text evidence="2">The sequence shown here is derived from an EMBL/GenBank/DDBJ whole genome shotgun (WGS) entry which is preliminary data.</text>
</comment>
<dbReference type="Proteomes" id="UP000252189">
    <property type="component" value="Unassembled WGS sequence"/>
</dbReference>
<keyword evidence="1" id="KW-0812">Transmembrane</keyword>
<evidence type="ECO:0000313" key="2">
    <source>
        <dbReference type="EMBL" id="RCU44475.1"/>
    </source>
</evidence>
<keyword evidence="1" id="KW-1133">Transmembrane helix</keyword>
<sequence length="67" mass="7694">MDLLTAYNGLLIRVGLYLLIFWPTIGYYVYSDAEKRELRNPQLRGIVLGFLGILGLLIHLGMVQRQD</sequence>
<protein>
    <submittedName>
        <fullName evidence="2">Uncharacterized protein</fullName>
    </submittedName>
</protein>